<evidence type="ECO:0000256" key="1">
    <source>
        <dbReference type="ARBA" id="ARBA00008791"/>
    </source>
</evidence>
<sequence>MLKDLVAVVDDVEASKSFLKRAVKFAEAHEAHLAVKLLTRDLYGLVGLYPFDVYPLALHEMHADQEAQLDQLKQTLHGAAVPVEVRGMADDPGFAHGTLRMEGRYADIVLVGPSNAYDDKKLRRYIIETVLLSLGGPVLILPENSSLEQINHVVLGWDASGEARRAARELLLIAQTKARVDVVLVDPEPTPEGHGPAPGSDIARHLARHDFAVEVHREVSGGLSVSDVLEQFALENGADLIAIGGYAHSRVREIFLGGVTRDLIEDARVPVLLAR</sequence>
<dbReference type="OrthoDB" id="9804721at2"/>
<dbReference type="PATRIC" id="fig|1267766.3.peg.2698"/>
<proteinExistence type="inferred from homology"/>
<dbReference type="Pfam" id="PF00582">
    <property type="entry name" value="Usp"/>
    <property type="match status" value="1"/>
</dbReference>
<evidence type="ECO:0000313" key="3">
    <source>
        <dbReference type="EMBL" id="AKH43693.1"/>
    </source>
</evidence>
<evidence type="ECO:0000313" key="4">
    <source>
        <dbReference type="Proteomes" id="UP000034392"/>
    </source>
</evidence>
<gene>
    <name evidence="3" type="ORF">WYH_02663</name>
</gene>
<dbReference type="RefSeq" id="WP_046904182.1">
    <property type="nucleotide sequence ID" value="NZ_CP011452.2"/>
</dbReference>
<evidence type="ECO:0000259" key="2">
    <source>
        <dbReference type="Pfam" id="PF00582"/>
    </source>
</evidence>
<dbReference type="AlphaFoldDB" id="A0A0F7KTF7"/>
<dbReference type="Gene3D" id="3.40.50.12370">
    <property type="match status" value="1"/>
</dbReference>
<dbReference type="KEGG" id="aay:WYH_02663"/>
<dbReference type="EMBL" id="CP011452">
    <property type="protein sequence ID" value="AKH43693.1"/>
    <property type="molecule type" value="Genomic_DNA"/>
</dbReference>
<comment type="similarity">
    <text evidence="1">Belongs to the universal stress protein A family.</text>
</comment>
<name>A0A0F7KTF7_9SPHN</name>
<protein>
    <submittedName>
        <fullName evidence="3">Universal stress protein family protein</fullName>
    </submittedName>
</protein>
<dbReference type="Proteomes" id="UP000034392">
    <property type="component" value="Chromosome"/>
</dbReference>
<dbReference type="CDD" id="cd00293">
    <property type="entry name" value="USP-like"/>
    <property type="match status" value="1"/>
</dbReference>
<dbReference type="SUPFAM" id="SSF52402">
    <property type="entry name" value="Adenine nucleotide alpha hydrolases-like"/>
    <property type="match status" value="2"/>
</dbReference>
<dbReference type="PANTHER" id="PTHR46268:SF15">
    <property type="entry name" value="UNIVERSAL STRESS PROTEIN HP_0031"/>
    <property type="match status" value="1"/>
</dbReference>
<dbReference type="InterPro" id="IPR006016">
    <property type="entry name" value="UspA"/>
</dbReference>
<keyword evidence="4" id="KW-1185">Reference proteome</keyword>
<dbReference type="InterPro" id="IPR006015">
    <property type="entry name" value="Universal_stress_UspA"/>
</dbReference>
<accession>A0A0F7KTF7</accession>
<feature type="domain" description="UspA" evidence="2">
    <location>
        <begin position="151"/>
        <end position="275"/>
    </location>
</feature>
<reference evidence="3" key="1">
    <citation type="submission" date="2015-05" db="EMBL/GenBank/DDBJ databases">
        <title>The complete genome of Altererythrobacter atlanticus strain 26DY36.</title>
        <authorList>
            <person name="Wu Y.-H."/>
            <person name="Cheng H."/>
            <person name="Wu X.-W."/>
        </authorList>
    </citation>
    <scope>NUCLEOTIDE SEQUENCE [LARGE SCALE GENOMIC DNA]</scope>
    <source>
        <strain evidence="3">26DY36</strain>
    </source>
</reference>
<organism evidence="3 4">
    <name type="scientific">Croceibacterium atlanticum</name>
    <dbReference type="NCBI Taxonomy" id="1267766"/>
    <lineage>
        <taxon>Bacteria</taxon>
        <taxon>Pseudomonadati</taxon>
        <taxon>Pseudomonadota</taxon>
        <taxon>Alphaproteobacteria</taxon>
        <taxon>Sphingomonadales</taxon>
        <taxon>Erythrobacteraceae</taxon>
        <taxon>Croceibacterium</taxon>
    </lineage>
</organism>
<dbReference type="PANTHER" id="PTHR46268">
    <property type="entry name" value="STRESS RESPONSE PROTEIN NHAX"/>
    <property type="match status" value="1"/>
</dbReference>
<dbReference type="STRING" id="1267766.WYH_02663"/>
<dbReference type="PRINTS" id="PR01438">
    <property type="entry name" value="UNVRSLSTRESS"/>
</dbReference>